<evidence type="ECO:0008006" key="6">
    <source>
        <dbReference type="Google" id="ProtNLM"/>
    </source>
</evidence>
<keyword evidence="1" id="KW-0677">Repeat</keyword>
<dbReference type="CDD" id="cd14740">
    <property type="entry name" value="PAAR_4"/>
    <property type="match status" value="1"/>
</dbReference>
<evidence type="ECO:0000313" key="4">
    <source>
        <dbReference type="EMBL" id="ATB37719.1"/>
    </source>
</evidence>
<dbReference type="EMBL" id="CP022098">
    <property type="protein sequence ID" value="ATB37719.1"/>
    <property type="molecule type" value="Genomic_DNA"/>
</dbReference>
<name>A0A250J154_9BACT</name>
<protein>
    <recommendedName>
        <fullName evidence="6">Type IV secretion protein Rhs</fullName>
    </recommendedName>
</protein>
<dbReference type="InterPro" id="IPR056823">
    <property type="entry name" value="TEN-like_YD-shell"/>
</dbReference>
<dbReference type="PANTHER" id="PTHR32305">
    <property type="match status" value="1"/>
</dbReference>
<evidence type="ECO:0000259" key="2">
    <source>
        <dbReference type="Pfam" id="PF20148"/>
    </source>
</evidence>
<feature type="domain" description="Teneurin-like YD-shell" evidence="3">
    <location>
        <begin position="968"/>
        <end position="1201"/>
    </location>
</feature>
<dbReference type="Gene3D" id="2.180.10.10">
    <property type="entry name" value="RHS repeat-associated core"/>
    <property type="match status" value="3"/>
</dbReference>
<sequence length="1349" mass="151807">MMLAVKHLDPVLGIDIHLIITPPGAVVPIPHPHIGIVFDPFDYLPIIGATVKVNGLLRAQAGTGGIALPPHFPIGGVFLKPPGNDNETFMGSSTVLVDDEPFTHMLLPVLSCQDIGMPRPPRKKSKGGARSLLLPTTVALSIPAGPPVFVGGPPTISLSGLGEQLVMGALLKGLKKLRKVQKGSRKMKALSDRIHRAADKVMDKLKMGPRARNRVHKSICTLTGHPVDVVMGRVVTEVVDWALPGPIPLSFERHYSSAWGARDSVMGYGWSHSLDLAVWEEDGRVVYRAEDGREIEFDTSSLPNQRMQPGTELYEPIDRLTLRRVGELRWEVRTAEGLVHEFRQVAAGAPRGLSRVVRTRNQVGRSVTYDYDANGRLEWVVDSVGRRIRFEHDALGHLIRTWLPHPGQPGLLPYNRYVYSEAGDLVEVYDALEHAARYACQDHLLVRDTDRTGLSFYFEYDAQGPEAWCVRTWGDGGIYDHRLRYDKHAQITEVANSLGHTTTYHSDGRGVVVKRVDPLGGEWRYEYDAFLRKTSEVDPLGNASYAEYDVRGNCTKVMEPDGATLRFEHDEQDNVVRGMDELGGEWQWVHDRNGSLIEQINPLGERLRYERKEGMPVSIIEPSGARVELQYDHELNIARLREPNGIETTYSHDRWGRLIQIRRSDGGGWRIQYDLGDRPVRIEEPDGDVQIFVHDAEGNLLEERSAGRQARYTYTGFHWPESIQEPGGVVRMEYDLEGGLLGIRNEHGEDYRLARDARGEVIEEHGFDGGIRRYERDLMGQVIKLHQAGGGEARMAYDVAGELVKVQYADGSQARFVYRADGQLIVAENEAAKVEFELDALGRTLGESSNGHWVRSRYDARGNRVELRSSCGLECLFAFDSASRLQALTTSPTGNAGTSRRLDFAHDASGRRSEMSLPGGVRSRWAWDGMGRPERRTISHASVQSEWRSYHWRPGDQLGELEDSLQGHIRFQHDARSRLVATHFSDGRSQFRLQDAAGNLFQRADLRDRVYGRANRLEECEGSHLEYDADGNLIRRILPDGSIWHYGYNGAGFLTRVIRPDGLCVSFTYDALGRRIRKSTQEEEVTWVWDGEELLHELRDAAEPTSWVRAPDGLTPLVKFEGQAFYAILQDHLETPEVMYDESGRPVWRATYDSYGAIESRASESTCPWRWPGQYADEETGLYYNRFRYYDPAAGRYISPDPTGVDGGINLYAYVGDPLVMGDPLGLDWNYVLLDANDEVYYVGRASDNQTLKDIERRHSKTEGADGLRFGHGDKPVQITPHGTKRNVARGIEQKTIAKNKTNIGRRKTNGNRVRGNNIRGVSKNNSKRKTYARAAERFLSKNKVKYCN</sequence>
<organism evidence="4 5">
    <name type="scientific">Cystobacter fuscus</name>
    <dbReference type="NCBI Taxonomy" id="43"/>
    <lineage>
        <taxon>Bacteria</taxon>
        <taxon>Pseudomonadati</taxon>
        <taxon>Myxococcota</taxon>
        <taxon>Myxococcia</taxon>
        <taxon>Myxococcales</taxon>
        <taxon>Cystobacterineae</taxon>
        <taxon>Archangiaceae</taxon>
        <taxon>Cystobacter</taxon>
    </lineage>
</organism>
<gene>
    <name evidence="4" type="ORF">CYFUS_003144</name>
</gene>
<dbReference type="Pfam" id="PF25023">
    <property type="entry name" value="TEN_YD-shell"/>
    <property type="match status" value="1"/>
</dbReference>
<dbReference type="NCBIfam" id="TIGR03696">
    <property type="entry name" value="Rhs_assc_core"/>
    <property type="match status" value="1"/>
</dbReference>
<dbReference type="InterPro" id="IPR031325">
    <property type="entry name" value="RHS_repeat"/>
</dbReference>
<feature type="domain" description="DUF6531" evidence="2">
    <location>
        <begin position="224"/>
        <end position="297"/>
    </location>
</feature>
<evidence type="ECO:0000259" key="3">
    <source>
        <dbReference type="Pfam" id="PF25023"/>
    </source>
</evidence>
<dbReference type="NCBIfam" id="TIGR01643">
    <property type="entry name" value="YD_repeat_2x"/>
    <property type="match status" value="3"/>
</dbReference>
<dbReference type="InterPro" id="IPR006530">
    <property type="entry name" value="YD"/>
</dbReference>
<accession>A0A250J154</accession>
<dbReference type="KEGG" id="cfus:CYFUS_003144"/>
<proteinExistence type="predicted"/>
<dbReference type="PANTHER" id="PTHR32305:SF15">
    <property type="entry name" value="PROTEIN RHSA-RELATED"/>
    <property type="match status" value="1"/>
</dbReference>
<dbReference type="RefSeq" id="WP_095985993.1">
    <property type="nucleotide sequence ID" value="NZ_CP022098.1"/>
</dbReference>
<dbReference type="InterPro" id="IPR022385">
    <property type="entry name" value="Rhs_assc_core"/>
</dbReference>
<dbReference type="Pfam" id="PF20148">
    <property type="entry name" value="DUF6531"/>
    <property type="match status" value="1"/>
</dbReference>
<dbReference type="InterPro" id="IPR045351">
    <property type="entry name" value="DUF6531"/>
</dbReference>
<dbReference type="Pfam" id="PF05593">
    <property type="entry name" value="RHS_repeat"/>
    <property type="match status" value="1"/>
</dbReference>
<evidence type="ECO:0000256" key="1">
    <source>
        <dbReference type="ARBA" id="ARBA00022737"/>
    </source>
</evidence>
<dbReference type="InterPro" id="IPR050708">
    <property type="entry name" value="T6SS_VgrG/RHS"/>
</dbReference>
<dbReference type="Proteomes" id="UP000217257">
    <property type="component" value="Chromosome"/>
</dbReference>
<evidence type="ECO:0000313" key="5">
    <source>
        <dbReference type="Proteomes" id="UP000217257"/>
    </source>
</evidence>
<reference evidence="4 5" key="1">
    <citation type="submission" date="2017-06" db="EMBL/GenBank/DDBJ databases">
        <title>Sequencing and comparative analysis of myxobacterial genomes.</title>
        <authorList>
            <person name="Rupp O."/>
            <person name="Goesmann A."/>
            <person name="Sogaard-Andersen L."/>
        </authorList>
    </citation>
    <scope>NUCLEOTIDE SEQUENCE [LARGE SCALE GENOMIC DNA]</scope>
    <source>
        <strain evidence="4 5">DSM 52655</strain>
    </source>
</reference>